<dbReference type="Proteomes" id="UP000187609">
    <property type="component" value="Unassembled WGS sequence"/>
</dbReference>
<reference evidence="7" key="1">
    <citation type="submission" date="2016-11" db="EMBL/GenBank/DDBJ databases">
        <title>The genome of Nicotiana attenuata.</title>
        <authorList>
            <person name="Xu S."/>
            <person name="Brockmoeller T."/>
            <person name="Gaquerel E."/>
            <person name="Navarro A."/>
            <person name="Kuhl H."/>
            <person name="Gase K."/>
            <person name="Ling Z."/>
            <person name="Zhou W."/>
            <person name="Kreitzer C."/>
            <person name="Stanke M."/>
            <person name="Tang H."/>
            <person name="Lyons E."/>
            <person name="Pandey P."/>
            <person name="Pandey S.P."/>
            <person name="Timmermann B."/>
            <person name="Baldwin I.T."/>
        </authorList>
    </citation>
    <scope>NUCLEOTIDE SEQUENCE [LARGE SCALE GENOMIC DNA]</scope>
    <source>
        <strain evidence="7">UT</strain>
    </source>
</reference>
<dbReference type="SMART" id="SM00575">
    <property type="entry name" value="ZnF_PMZ"/>
    <property type="match status" value="1"/>
</dbReference>
<feature type="compositionally biased region" description="Basic and acidic residues" evidence="5">
    <location>
        <begin position="202"/>
        <end position="218"/>
    </location>
</feature>
<feature type="compositionally biased region" description="Low complexity" evidence="5">
    <location>
        <begin position="135"/>
        <end position="168"/>
    </location>
</feature>
<evidence type="ECO:0000256" key="5">
    <source>
        <dbReference type="SAM" id="MobiDB-lite"/>
    </source>
</evidence>
<feature type="region of interest" description="Disordered" evidence="5">
    <location>
        <begin position="419"/>
        <end position="520"/>
    </location>
</feature>
<gene>
    <name evidence="7" type="ORF">A4A49_20148</name>
</gene>
<keyword evidence="3" id="KW-0862">Zinc</keyword>
<comment type="caution">
    <text evidence="7">The sequence shown here is derived from an EMBL/GenBank/DDBJ whole genome shotgun (WGS) entry which is preliminary data.</text>
</comment>
<dbReference type="EMBL" id="MJEQ01000061">
    <property type="protein sequence ID" value="OIT39997.1"/>
    <property type="molecule type" value="Genomic_DNA"/>
</dbReference>
<feature type="region of interest" description="Disordered" evidence="5">
    <location>
        <begin position="561"/>
        <end position="616"/>
    </location>
</feature>
<evidence type="ECO:0000313" key="8">
    <source>
        <dbReference type="Proteomes" id="UP000187609"/>
    </source>
</evidence>
<dbReference type="PANTHER" id="PTHR31973:SF197">
    <property type="entry name" value="SWIM-TYPE DOMAIN-CONTAINING PROTEIN"/>
    <property type="match status" value="1"/>
</dbReference>
<dbReference type="SMR" id="A0A314LFT4"/>
<evidence type="ECO:0000313" key="7">
    <source>
        <dbReference type="EMBL" id="OIT39997.1"/>
    </source>
</evidence>
<dbReference type="InterPro" id="IPR006564">
    <property type="entry name" value="Znf_PMZ"/>
</dbReference>
<feature type="compositionally biased region" description="Basic residues" evidence="5">
    <location>
        <begin position="461"/>
        <end position="470"/>
    </location>
</feature>
<protein>
    <recommendedName>
        <fullName evidence="6">SWIM-type domain-containing protein</fullName>
    </recommendedName>
</protein>
<dbReference type="Pfam" id="PF04434">
    <property type="entry name" value="SWIM"/>
    <property type="match status" value="1"/>
</dbReference>
<proteinExistence type="predicted"/>
<feature type="compositionally biased region" description="Basic residues" evidence="5">
    <location>
        <begin position="423"/>
        <end position="436"/>
    </location>
</feature>
<feature type="region of interest" description="Disordered" evidence="5">
    <location>
        <begin position="135"/>
        <end position="242"/>
    </location>
</feature>
<feature type="compositionally biased region" description="Basic and acidic residues" evidence="5">
    <location>
        <begin position="437"/>
        <end position="454"/>
    </location>
</feature>
<evidence type="ECO:0000259" key="6">
    <source>
        <dbReference type="PROSITE" id="PS50966"/>
    </source>
</evidence>
<dbReference type="Gramene" id="OIT39997">
    <property type="protein sequence ID" value="OIT39997"/>
    <property type="gene ID" value="A4A49_20148"/>
</dbReference>
<evidence type="ECO:0000256" key="3">
    <source>
        <dbReference type="ARBA" id="ARBA00022833"/>
    </source>
</evidence>
<feature type="compositionally biased region" description="Polar residues" evidence="5">
    <location>
        <begin position="606"/>
        <end position="616"/>
    </location>
</feature>
<evidence type="ECO:0000256" key="1">
    <source>
        <dbReference type="ARBA" id="ARBA00022723"/>
    </source>
</evidence>
<dbReference type="GO" id="GO:0008270">
    <property type="term" value="F:zinc ion binding"/>
    <property type="evidence" value="ECO:0007669"/>
    <property type="project" value="UniProtKB-KW"/>
</dbReference>
<dbReference type="Pfam" id="PF26130">
    <property type="entry name" value="PB1-like"/>
    <property type="match status" value="1"/>
</dbReference>
<sequence length="616" mass="68444">MDKLHSFSAEDYVGRMITDCVDVDVDMFSYFEFLGYVKEFGYNSSSAVIYVRPPNCPGLVVIKVDRDLMGICKELKSGDILEVYVDHMVDDAVAVPPLLKYVSQVGGDSNVTFEEESGQDLGECEGLGTSEKASNIAENSANNSVPTAVTTDDSSNSSSESSSSTDNSSDLEHEELFEEGEADMARGPNVGYDEYESRKKKSLEGKIGGDEPYYHSDEAASFETGPDEVDDEGEGEVQQKVKARRRKTKRRVIFDKTCKKIVWETGLAFATRQKTIVTMLEEIRVKMMNRIGQLRQFGNTWITDFSPMAMKVLEENTERSMKCNIFWNGEFGFEVKQGSGASEMKHLVDINRQTCTCRAWMLKGIPCAHIVAALHYKNLEPLNYISHRYSNATYMKTYSYFLQPVLGMNMWPESQNPTVIPPHVKKMPGRSKKVKRKESGENKTGKLSKSEVEKTFSNCHNKGHNKRGCHKAAGSNTVATSASFVPASVGSSKPPKQSTGRGRGRPKGSKEKDVGTSTDVRTQYNRPQMVGMGVLHTQSGFKIQNPGMSSTNFKNVRSSAKVTGDLGHQPTRGVKWKGKEAMTSRQLQQLRGKKLIQTRSRAAKLSQESTTAKQPN</sequence>
<evidence type="ECO:0000256" key="4">
    <source>
        <dbReference type="PROSITE-ProRule" id="PRU00325"/>
    </source>
</evidence>
<dbReference type="InterPro" id="IPR058594">
    <property type="entry name" value="PB1-like_dom_pln"/>
</dbReference>
<evidence type="ECO:0000256" key="2">
    <source>
        <dbReference type="ARBA" id="ARBA00022771"/>
    </source>
</evidence>
<feature type="compositionally biased region" description="Acidic residues" evidence="5">
    <location>
        <begin position="225"/>
        <end position="235"/>
    </location>
</feature>
<dbReference type="PANTHER" id="PTHR31973">
    <property type="entry name" value="POLYPROTEIN, PUTATIVE-RELATED"/>
    <property type="match status" value="1"/>
</dbReference>
<organism evidence="7 8">
    <name type="scientific">Nicotiana attenuata</name>
    <name type="common">Coyote tobacco</name>
    <dbReference type="NCBI Taxonomy" id="49451"/>
    <lineage>
        <taxon>Eukaryota</taxon>
        <taxon>Viridiplantae</taxon>
        <taxon>Streptophyta</taxon>
        <taxon>Embryophyta</taxon>
        <taxon>Tracheophyta</taxon>
        <taxon>Spermatophyta</taxon>
        <taxon>Magnoliopsida</taxon>
        <taxon>eudicotyledons</taxon>
        <taxon>Gunneridae</taxon>
        <taxon>Pentapetalae</taxon>
        <taxon>asterids</taxon>
        <taxon>lamiids</taxon>
        <taxon>Solanales</taxon>
        <taxon>Solanaceae</taxon>
        <taxon>Nicotianoideae</taxon>
        <taxon>Nicotianeae</taxon>
        <taxon>Nicotiana</taxon>
    </lineage>
</organism>
<feature type="compositionally biased region" description="Acidic residues" evidence="5">
    <location>
        <begin position="172"/>
        <end position="182"/>
    </location>
</feature>
<dbReference type="PROSITE" id="PS50966">
    <property type="entry name" value="ZF_SWIM"/>
    <property type="match status" value="1"/>
</dbReference>
<name>A0A314LFT4_NICAT</name>
<feature type="domain" description="SWIM-type" evidence="6">
    <location>
        <begin position="346"/>
        <end position="378"/>
    </location>
</feature>
<keyword evidence="8" id="KW-1185">Reference proteome</keyword>
<feature type="compositionally biased region" description="Polar residues" evidence="5">
    <location>
        <begin position="474"/>
        <end position="500"/>
    </location>
</feature>
<dbReference type="InterPro" id="IPR007527">
    <property type="entry name" value="Znf_SWIM"/>
</dbReference>
<keyword evidence="2 4" id="KW-0863">Zinc-finger</keyword>
<keyword evidence="1" id="KW-0479">Metal-binding</keyword>
<accession>A0A314LFT4</accession>
<dbReference type="AlphaFoldDB" id="A0A314LFT4"/>